<name>A0A0F5YDZ7_9CYAN</name>
<dbReference type="GO" id="GO:0046872">
    <property type="term" value="F:metal ion binding"/>
    <property type="evidence" value="ECO:0007669"/>
    <property type="project" value="InterPro"/>
</dbReference>
<feature type="region of interest" description="Disordered" evidence="1">
    <location>
        <begin position="1"/>
        <end position="33"/>
    </location>
</feature>
<reference evidence="2 3" key="1">
    <citation type="submission" date="2015-06" db="EMBL/GenBank/DDBJ databases">
        <title>Draft genome assembly of filamentous brackish cyanobacterium Limnoraphis robusta strain CS-951.</title>
        <authorList>
            <person name="Willis A."/>
            <person name="Parks M."/>
            <person name="Burford M.A."/>
        </authorList>
    </citation>
    <scope>NUCLEOTIDE SEQUENCE [LARGE SCALE GENOMIC DNA]</scope>
    <source>
        <strain evidence="2 3">CS-951</strain>
    </source>
</reference>
<dbReference type="GO" id="GO:0045892">
    <property type="term" value="P:negative regulation of DNA-templated transcription"/>
    <property type="evidence" value="ECO:0007669"/>
    <property type="project" value="UniProtKB-ARBA"/>
</dbReference>
<feature type="compositionally biased region" description="Basic and acidic residues" evidence="1">
    <location>
        <begin position="8"/>
        <end position="19"/>
    </location>
</feature>
<dbReference type="PATRIC" id="fig|1637645.4.peg.1706"/>
<dbReference type="Gene3D" id="1.20.58.1000">
    <property type="entry name" value="Metal-sensitive repressor, helix protomer"/>
    <property type="match status" value="1"/>
</dbReference>
<proteinExistence type="predicted"/>
<sequence length="117" mass="13043">MIGSDPQLEQHNHQAEHVHNGKAQGHSHVHSEESLRRIVNRLSRIEGHIRGVKRMVAESDPCPDVLVQIAAIRGALDRVARIILDEHLSECVARAAKEGNIEGEIEQLKSALDRFIP</sequence>
<dbReference type="RefSeq" id="WP_046279600.1">
    <property type="nucleotide sequence ID" value="NZ_LATL02000085.1"/>
</dbReference>
<dbReference type="AlphaFoldDB" id="A0A0F5YDZ7"/>
<comment type="caution">
    <text evidence="2">The sequence shown here is derived from an EMBL/GenBank/DDBJ whole genome shotgun (WGS) entry which is preliminary data.</text>
</comment>
<dbReference type="Proteomes" id="UP000033607">
    <property type="component" value="Unassembled WGS sequence"/>
</dbReference>
<evidence type="ECO:0000313" key="3">
    <source>
        <dbReference type="Proteomes" id="UP000033607"/>
    </source>
</evidence>
<organism evidence="2 3">
    <name type="scientific">Limnoraphis robusta CS-951</name>
    <dbReference type="NCBI Taxonomy" id="1637645"/>
    <lineage>
        <taxon>Bacteria</taxon>
        <taxon>Bacillati</taxon>
        <taxon>Cyanobacteriota</taxon>
        <taxon>Cyanophyceae</taxon>
        <taxon>Oscillatoriophycideae</taxon>
        <taxon>Oscillatoriales</taxon>
        <taxon>Sirenicapillariaceae</taxon>
        <taxon>Limnoraphis</taxon>
    </lineage>
</organism>
<dbReference type="GO" id="GO:0003677">
    <property type="term" value="F:DNA binding"/>
    <property type="evidence" value="ECO:0007669"/>
    <property type="project" value="InterPro"/>
</dbReference>
<dbReference type="OrthoDB" id="9811244at2"/>
<dbReference type="PANTHER" id="PTHR33677:SF3">
    <property type="entry name" value="COPPER-SENSING TRANSCRIPTIONAL REPRESSOR RICR"/>
    <property type="match status" value="1"/>
</dbReference>
<dbReference type="EMBL" id="LATL02000085">
    <property type="protein sequence ID" value="KKD37104.1"/>
    <property type="molecule type" value="Genomic_DNA"/>
</dbReference>
<dbReference type="InterPro" id="IPR003735">
    <property type="entry name" value="Metal_Tscrpt_repr"/>
</dbReference>
<accession>A0A0F5YDZ7</accession>
<evidence type="ECO:0000256" key="1">
    <source>
        <dbReference type="SAM" id="MobiDB-lite"/>
    </source>
</evidence>
<dbReference type="InterPro" id="IPR038390">
    <property type="entry name" value="Metal_Tscrpt_repr_sf"/>
</dbReference>
<protein>
    <submittedName>
        <fullName evidence="2">Uncharacterized protein</fullName>
    </submittedName>
</protein>
<evidence type="ECO:0000313" key="2">
    <source>
        <dbReference type="EMBL" id="KKD37104.1"/>
    </source>
</evidence>
<dbReference type="Pfam" id="PF02583">
    <property type="entry name" value="Trns_repr_metal"/>
    <property type="match status" value="1"/>
</dbReference>
<gene>
    <name evidence="2" type="ORF">WN50_16180</name>
</gene>
<dbReference type="PANTHER" id="PTHR33677">
    <property type="entry name" value="TRANSCRIPTIONAL REPRESSOR FRMR-RELATED"/>
    <property type="match status" value="1"/>
</dbReference>